<dbReference type="AlphaFoldDB" id="A0A4R6KL71"/>
<dbReference type="EMBL" id="SNWQ01000003">
    <property type="protein sequence ID" value="TDO51526.1"/>
    <property type="molecule type" value="Genomic_DNA"/>
</dbReference>
<sequence>MDLTEAYSHLRWEVKRLLDLVPELTEQPVSPPPSTRPVRRIHKLDMRLDSEQIARLVAEYEAGTPSTQLEKDFNLSNASVMKLLREAGAKLRRRGLHGDDVDEAIRLYEGGLTLKQVGAKLYVDGETVRLALRQAGIQLRRPHKLTDDQIIEITQLYEQGSSMNTLRKHFGVGDRTVARVLRESGCHIRPRGRPSGAGPTA</sequence>
<organism evidence="1 2">
    <name type="scientific">Kribbella caucasensis</name>
    <dbReference type="NCBI Taxonomy" id="2512215"/>
    <lineage>
        <taxon>Bacteria</taxon>
        <taxon>Bacillati</taxon>
        <taxon>Actinomycetota</taxon>
        <taxon>Actinomycetes</taxon>
        <taxon>Propionibacteriales</taxon>
        <taxon>Kribbellaceae</taxon>
        <taxon>Kribbella</taxon>
    </lineage>
</organism>
<name>A0A4R6KL71_9ACTN</name>
<dbReference type="Gene3D" id="1.10.10.60">
    <property type="entry name" value="Homeodomain-like"/>
    <property type="match status" value="2"/>
</dbReference>
<accession>A0A4R6KL71</accession>
<evidence type="ECO:0000313" key="2">
    <source>
        <dbReference type="Proteomes" id="UP000295388"/>
    </source>
</evidence>
<protein>
    <submittedName>
        <fullName evidence="1">Uncharacterized protein</fullName>
    </submittedName>
</protein>
<evidence type="ECO:0000313" key="1">
    <source>
        <dbReference type="EMBL" id="TDO51526.1"/>
    </source>
</evidence>
<dbReference type="Proteomes" id="UP000295388">
    <property type="component" value="Unassembled WGS sequence"/>
</dbReference>
<reference evidence="1 2" key="1">
    <citation type="submission" date="2019-03" db="EMBL/GenBank/DDBJ databases">
        <title>Genomic Encyclopedia of Type Strains, Phase III (KMG-III): the genomes of soil and plant-associated and newly described type strains.</title>
        <authorList>
            <person name="Whitman W."/>
        </authorList>
    </citation>
    <scope>NUCLEOTIDE SEQUENCE [LARGE SCALE GENOMIC DNA]</scope>
    <source>
        <strain evidence="1 2">VKM Ac-2527</strain>
    </source>
</reference>
<comment type="caution">
    <text evidence="1">The sequence shown here is derived from an EMBL/GenBank/DDBJ whole genome shotgun (WGS) entry which is preliminary data.</text>
</comment>
<gene>
    <name evidence="1" type="ORF">EV643_103265</name>
</gene>
<keyword evidence="2" id="KW-1185">Reference proteome</keyword>
<proteinExistence type="predicted"/>